<dbReference type="PANTHER" id="PTHR47861:SF3">
    <property type="entry name" value="FKBP-TYPE PEPTIDYL-PROLYL CIS-TRANS ISOMERASE SLYD"/>
    <property type="match status" value="1"/>
</dbReference>
<evidence type="ECO:0000256" key="4">
    <source>
        <dbReference type="ARBA" id="ARBA00022490"/>
    </source>
</evidence>
<dbReference type="Pfam" id="PF00254">
    <property type="entry name" value="FKBP_C"/>
    <property type="match status" value="1"/>
</dbReference>
<keyword evidence="7 9" id="KW-0413">Isomerase</keyword>
<evidence type="ECO:0000313" key="12">
    <source>
        <dbReference type="EMBL" id="KGE03174.1"/>
    </source>
</evidence>
<organism evidence="12 13">
    <name type="scientific">Pseudohaliea rubra DSM 19751</name>
    <dbReference type="NCBI Taxonomy" id="1265313"/>
    <lineage>
        <taxon>Bacteria</taxon>
        <taxon>Pseudomonadati</taxon>
        <taxon>Pseudomonadota</taxon>
        <taxon>Gammaproteobacteria</taxon>
        <taxon>Cellvibrionales</taxon>
        <taxon>Halieaceae</taxon>
        <taxon>Pseudohaliea</taxon>
    </lineage>
</organism>
<dbReference type="Gene3D" id="3.10.50.40">
    <property type="match status" value="1"/>
</dbReference>
<dbReference type="Proteomes" id="UP000029640">
    <property type="component" value="Unassembled WGS sequence"/>
</dbReference>
<dbReference type="EMBL" id="AUVB01000063">
    <property type="protein sequence ID" value="KGE03174.1"/>
    <property type="molecule type" value="Genomic_DNA"/>
</dbReference>
<dbReference type="OrthoDB" id="9808891at2"/>
<evidence type="ECO:0000259" key="11">
    <source>
        <dbReference type="PROSITE" id="PS50059"/>
    </source>
</evidence>
<dbReference type="PANTHER" id="PTHR47861">
    <property type="entry name" value="FKBP-TYPE PEPTIDYL-PROLYL CIS-TRANS ISOMERASE SLYD"/>
    <property type="match status" value="1"/>
</dbReference>
<dbReference type="InterPro" id="IPR046357">
    <property type="entry name" value="PPIase_dom_sf"/>
</dbReference>
<comment type="catalytic activity">
    <reaction evidence="1 9 10">
        <text>[protein]-peptidylproline (omega=180) = [protein]-peptidylproline (omega=0)</text>
        <dbReference type="Rhea" id="RHEA:16237"/>
        <dbReference type="Rhea" id="RHEA-COMP:10747"/>
        <dbReference type="Rhea" id="RHEA-COMP:10748"/>
        <dbReference type="ChEBI" id="CHEBI:83833"/>
        <dbReference type="ChEBI" id="CHEBI:83834"/>
        <dbReference type="EC" id="5.2.1.8"/>
    </reaction>
</comment>
<reference evidence="12 13" key="1">
    <citation type="journal article" date="2014" name="Genome Announc.">
        <title>Genome Sequence of Gammaproteobacterial Pseudohaliea rubra Type Strain DSM 19751, Isolated from Coastal Seawater of the Mediterranean Sea.</title>
        <authorList>
            <person name="Spring S."/>
            <person name="Fiebig A."/>
            <person name="Riedel T."/>
            <person name="Goker M."/>
            <person name="Klenk H.P."/>
        </authorList>
    </citation>
    <scope>NUCLEOTIDE SEQUENCE [LARGE SCALE GENOMIC DNA]</scope>
    <source>
        <strain evidence="12 13">DSM 19751</strain>
    </source>
</reference>
<dbReference type="PROSITE" id="PS50059">
    <property type="entry name" value="FKBP_PPIASE"/>
    <property type="match status" value="1"/>
</dbReference>
<dbReference type="GO" id="GO:0005737">
    <property type="term" value="C:cytoplasm"/>
    <property type="evidence" value="ECO:0007669"/>
    <property type="project" value="UniProtKB-SubCell"/>
</dbReference>
<keyword evidence="4" id="KW-0963">Cytoplasm</keyword>
<dbReference type="STRING" id="1265313.HRUBRA_02214"/>
<dbReference type="SUPFAM" id="SSF54534">
    <property type="entry name" value="FKBP-like"/>
    <property type="match status" value="1"/>
</dbReference>
<evidence type="ECO:0000256" key="2">
    <source>
        <dbReference type="ARBA" id="ARBA00004496"/>
    </source>
</evidence>
<evidence type="ECO:0000256" key="8">
    <source>
        <dbReference type="ARBA" id="ARBA00037071"/>
    </source>
</evidence>
<accession>A0A095WX37</accession>
<dbReference type="InterPro" id="IPR001179">
    <property type="entry name" value="PPIase_FKBP_dom"/>
</dbReference>
<dbReference type="GO" id="GO:0042026">
    <property type="term" value="P:protein refolding"/>
    <property type="evidence" value="ECO:0007669"/>
    <property type="project" value="UniProtKB-ARBA"/>
</dbReference>
<evidence type="ECO:0000256" key="3">
    <source>
        <dbReference type="ARBA" id="ARBA00006577"/>
    </source>
</evidence>
<evidence type="ECO:0000313" key="13">
    <source>
        <dbReference type="Proteomes" id="UP000029640"/>
    </source>
</evidence>
<evidence type="ECO:0000256" key="7">
    <source>
        <dbReference type="ARBA" id="ARBA00023235"/>
    </source>
</evidence>
<dbReference type="RefSeq" id="WP_035517003.1">
    <property type="nucleotide sequence ID" value="NZ_KN234773.1"/>
</dbReference>
<keyword evidence="5 9" id="KW-0697">Rotamase</keyword>
<protein>
    <recommendedName>
        <fullName evidence="10">Peptidyl-prolyl cis-trans isomerase</fullName>
        <ecNumber evidence="10">5.2.1.8</ecNumber>
    </recommendedName>
</protein>
<evidence type="ECO:0000256" key="10">
    <source>
        <dbReference type="RuleBase" id="RU003915"/>
    </source>
</evidence>
<dbReference type="GO" id="GO:0003755">
    <property type="term" value="F:peptidyl-prolyl cis-trans isomerase activity"/>
    <property type="evidence" value="ECO:0007669"/>
    <property type="project" value="UniProtKB-UniRule"/>
</dbReference>
<dbReference type="PATRIC" id="fig|1265313.6.peg.2184"/>
<feature type="domain" description="PPIase FKBP-type" evidence="11">
    <location>
        <begin position="7"/>
        <end position="84"/>
    </location>
</feature>
<keyword evidence="6" id="KW-0143">Chaperone</keyword>
<dbReference type="HOGENOM" id="CLU_098197_2_1_6"/>
<dbReference type="eggNOG" id="COG1047">
    <property type="taxonomic scope" value="Bacteria"/>
</dbReference>
<comment type="function">
    <text evidence="8">Also involved in hydrogenase metallocenter assembly, probably by participating in the nickel insertion step. This function in hydrogenase biosynthesis requires chaperone activity and the presence of the metal-binding domain, but not PPIase activity.</text>
</comment>
<evidence type="ECO:0000256" key="9">
    <source>
        <dbReference type="PROSITE-ProRule" id="PRU00277"/>
    </source>
</evidence>
<evidence type="ECO:0000256" key="5">
    <source>
        <dbReference type="ARBA" id="ARBA00023110"/>
    </source>
</evidence>
<comment type="caution">
    <text evidence="12">The sequence shown here is derived from an EMBL/GenBank/DDBJ whole genome shotgun (WGS) entry which is preliminary data.</text>
</comment>
<comment type="subcellular location">
    <subcellularLocation>
        <location evidence="2">Cytoplasm</location>
    </subcellularLocation>
</comment>
<gene>
    <name evidence="12" type="ORF">HRUBRA_02214</name>
</gene>
<name>A0A095WX37_9GAMM</name>
<keyword evidence="13" id="KW-1185">Reference proteome</keyword>
<proteinExistence type="inferred from homology"/>
<evidence type="ECO:0000256" key="6">
    <source>
        <dbReference type="ARBA" id="ARBA00023186"/>
    </source>
</evidence>
<sequence length="142" mass="14887">MKQAQAGDTVRIHYSGTLNDGTQFDTSEGSDPLEFALGGGMVIAGFDKAVEGMAVGESKSVTISPEDAYGPRHDQLVQDVPKTALPDDIAPAVGMQLQGKSADGQVMNLTVTDVGEAEITVDANHPLAGEELTFEIELVEIV</sequence>
<evidence type="ECO:0000256" key="1">
    <source>
        <dbReference type="ARBA" id="ARBA00000971"/>
    </source>
</evidence>
<comment type="similarity">
    <text evidence="3 10">Belongs to the FKBP-type PPIase family.</text>
</comment>
<dbReference type="EC" id="5.2.1.8" evidence="10"/>
<dbReference type="AlphaFoldDB" id="A0A095WX37"/>